<name>A0A319D0B5_9EURO</name>
<sequence length="95" mass="10725">MPPQTNKLPPPSPSFIATLRTHPQTPRTRRPDRPVLPVRHPPLPHHPRHHPLPPRSPITPHICIHPPLRFHRALDECVAGCGVMYNSSALTCLFL</sequence>
<proteinExistence type="predicted"/>
<keyword evidence="3" id="KW-1185">Reference proteome</keyword>
<organism evidence="2 3">
    <name type="scientific">Aspergillus ellipticus CBS 707.79</name>
    <dbReference type="NCBI Taxonomy" id="1448320"/>
    <lineage>
        <taxon>Eukaryota</taxon>
        <taxon>Fungi</taxon>
        <taxon>Dikarya</taxon>
        <taxon>Ascomycota</taxon>
        <taxon>Pezizomycotina</taxon>
        <taxon>Eurotiomycetes</taxon>
        <taxon>Eurotiomycetidae</taxon>
        <taxon>Eurotiales</taxon>
        <taxon>Aspergillaceae</taxon>
        <taxon>Aspergillus</taxon>
        <taxon>Aspergillus subgen. Circumdati</taxon>
    </lineage>
</organism>
<dbReference type="VEuPathDB" id="FungiDB:BO71DRAFT_75818"/>
<dbReference type="AlphaFoldDB" id="A0A319D0B5"/>
<dbReference type="EMBL" id="KZ825983">
    <property type="protein sequence ID" value="PYH90441.1"/>
    <property type="molecule type" value="Genomic_DNA"/>
</dbReference>
<protein>
    <submittedName>
        <fullName evidence="2">Uncharacterized protein</fullName>
    </submittedName>
</protein>
<feature type="region of interest" description="Disordered" evidence="1">
    <location>
        <begin position="1"/>
        <end position="54"/>
    </location>
</feature>
<evidence type="ECO:0000313" key="2">
    <source>
        <dbReference type="EMBL" id="PYH90441.1"/>
    </source>
</evidence>
<gene>
    <name evidence="2" type="ORF">BO71DRAFT_75818</name>
</gene>
<accession>A0A319D0B5</accession>
<reference evidence="2 3" key="1">
    <citation type="submission" date="2018-02" db="EMBL/GenBank/DDBJ databases">
        <title>The genomes of Aspergillus section Nigri reveals drivers in fungal speciation.</title>
        <authorList>
            <consortium name="DOE Joint Genome Institute"/>
            <person name="Vesth T.C."/>
            <person name="Nybo J."/>
            <person name="Theobald S."/>
            <person name="Brandl J."/>
            <person name="Frisvad J.C."/>
            <person name="Nielsen K.F."/>
            <person name="Lyhne E.K."/>
            <person name="Kogle M.E."/>
            <person name="Kuo A."/>
            <person name="Riley R."/>
            <person name="Clum A."/>
            <person name="Nolan M."/>
            <person name="Lipzen A."/>
            <person name="Salamov A."/>
            <person name="Henrissat B."/>
            <person name="Wiebenga A."/>
            <person name="De vries R.P."/>
            <person name="Grigoriev I.V."/>
            <person name="Mortensen U.H."/>
            <person name="Andersen M.R."/>
            <person name="Baker S.E."/>
        </authorList>
    </citation>
    <scope>NUCLEOTIDE SEQUENCE [LARGE SCALE GENOMIC DNA]</scope>
    <source>
        <strain evidence="2 3">CBS 707.79</strain>
    </source>
</reference>
<dbReference type="Proteomes" id="UP000247810">
    <property type="component" value="Unassembled WGS sequence"/>
</dbReference>
<evidence type="ECO:0000313" key="3">
    <source>
        <dbReference type="Proteomes" id="UP000247810"/>
    </source>
</evidence>
<feature type="compositionally biased region" description="Basic residues" evidence="1">
    <location>
        <begin position="42"/>
        <end position="52"/>
    </location>
</feature>
<evidence type="ECO:0000256" key="1">
    <source>
        <dbReference type="SAM" id="MobiDB-lite"/>
    </source>
</evidence>
<feature type="compositionally biased region" description="Pro residues" evidence="1">
    <location>
        <begin position="1"/>
        <end position="13"/>
    </location>
</feature>